<accession>A0A2A9D4P2</accession>
<reference evidence="1 2" key="1">
    <citation type="submission" date="2017-10" db="EMBL/GenBank/DDBJ databases">
        <title>Sequencing the genomes of 1000 actinobacteria strains.</title>
        <authorList>
            <person name="Klenk H.-P."/>
        </authorList>
    </citation>
    <scope>NUCLEOTIDE SEQUENCE [LARGE SCALE GENOMIC DNA]</scope>
    <source>
        <strain evidence="1 2">DSM 21801</strain>
    </source>
</reference>
<evidence type="ECO:0000313" key="2">
    <source>
        <dbReference type="Proteomes" id="UP000224915"/>
    </source>
</evidence>
<proteinExistence type="predicted"/>
<dbReference type="Pfam" id="PF11349">
    <property type="entry name" value="DUF3151"/>
    <property type="match status" value="1"/>
</dbReference>
<organism evidence="1 2">
    <name type="scientific">Serinibacter salmoneus</name>
    <dbReference type="NCBI Taxonomy" id="556530"/>
    <lineage>
        <taxon>Bacteria</taxon>
        <taxon>Bacillati</taxon>
        <taxon>Actinomycetota</taxon>
        <taxon>Actinomycetes</taxon>
        <taxon>Micrococcales</taxon>
        <taxon>Beutenbergiaceae</taxon>
        <taxon>Serinibacter</taxon>
    </lineage>
</organism>
<dbReference type="AlphaFoldDB" id="A0A2A9D4P2"/>
<evidence type="ECO:0000313" key="1">
    <source>
        <dbReference type="EMBL" id="PFG20819.1"/>
    </source>
</evidence>
<comment type="caution">
    <text evidence="1">The sequence shown here is derived from an EMBL/GenBank/DDBJ whole genome shotgun (WGS) entry which is preliminary data.</text>
</comment>
<protein>
    <submittedName>
        <fullName evidence="1">Uncharacterized protein DUF3151</fullName>
    </submittedName>
</protein>
<keyword evidence="2" id="KW-1185">Reference proteome</keyword>
<sequence length="183" mass="18718">MDAVHVWWGWEDGAVSEDTLGDRLPVGPPSTLLPADHPDLAVIALLGEAGTSLVATDLDPAALRRAAAQHPASSLAWALLARAELADGATGGDAVAAYAFARVGYHRGLDALRRAGWRGQGPVPVTHLPNRGFLAALLALGEAAARIGEDGEAARIEEFLQQSDPTAASVLAAGIPLGEIAAG</sequence>
<dbReference type="Proteomes" id="UP000224915">
    <property type="component" value="Unassembled WGS sequence"/>
</dbReference>
<name>A0A2A9D4P2_9MICO</name>
<gene>
    <name evidence="1" type="ORF">ATL40_2434</name>
</gene>
<dbReference type="InterPro" id="IPR014487">
    <property type="entry name" value="DUF3151"/>
</dbReference>
<dbReference type="EMBL" id="PDJD01000001">
    <property type="protein sequence ID" value="PFG20819.1"/>
    <property type="molecule type" value="Genomic_DNA"/>
</dbReference>